<evidence type="ECO:0000256" key="5">
    <source>
        <dbReference type="ARBA" id="ARBA00022840"/>
    </source>
</evidence>
<accession>A0A1Y3G9Q3</accession>
<dbReference type="SUPFAM" id="SSF82697">
    <property type="entry name" value="PurS-like"/>
    <property type="match status" value="1"/>
</dbReference>
<keyword evidence="5" id="KW-0067">ATP-binding</keyword>
<keyword evidence="4" id="KW-0658">Purine biosynthesis</keyword>
<comment type="caution">
    <text evidence="7">The sequence shown here is derived from an EMBL/GenBank/DDBJ whole genome shotgun (WGS) entry which is preliminary data.</text>
</comment>
<protein>
    <recommendedName>
        <fullName evidence="6">Phosphoribosylformylglycinamidine synthase subunit PurS</fullName>
    </recommendedName>
</protein>
<keyword evidence="3" id="KW-0547">Nucleotide-binding</keyword>
<keyword evidence="2" id="KW-0436">Ligase</keyword>
<dbReference type="Pfam" id="PF02700">
    <property type="entry name" value="PurS"/>
    <property type="match status" value="1"/>
</dbReference>
<name>A0A1Y3G9Q3_9EURY</name>
<dbReference type="PANTHER" id="PTHR34696:SF1">
    <property type="entry name" value="PHOSPHORIBOSYLFORMYLGLYCINAMIDINE SYNTHASE SUBUNIT PURS"/>
    <property type="match status" value="1"/>
</dbReference>
<evidence type="ECO:0000256" key="2">
    <source>
        <dbReference type="ARBA" id="ARBA00022598"/>
    </source>
</evidence>
<evidence type="ECO:0000256" key="1">
    <source>
        <dbReference type="ARBA" id="ARBA00022490"/>
    </source>
</evidence>
<dbReference type="InterPro" id="IPR003850">
    <property type="entry name" value="PurS"/>
</dbReference>
<reference evidence="7 8" key="1">
    <citation type="submission" date="2016-12" db="EMBL/GenBank/DDBJ databases">
        <title>Discovery of methanogenic haloarchaea.</title>
        <authorList>
            <person name="Sorokin D.Y."/>
            <person name="Makarova K.S."/>
            <person name="Abbas B."/>
            <person name="Ferrer M."/>
            <person name="Golyshin P.N."/>
        </authorList>
    </citation>
    <scope>NUCLEOTIDE SEQUENCE [LARGE SCALE GENOMIC DNA]</scope>
    <source>
        <strain evidence="7">AMET1</strain>
    </source>
</reference>
<dbReference type="InterPro" id="IPR036604">
    <property type="entry name" value="PurS-like_sf"/>
</dbReference>
<gene>
    <name evidence="7" type="ORF">AMET1_1076</name>
</gene>
<dbReference type="EMBL" id="MRZU01000004">
    <property type="protein sequence ID" value="OUJ18172.1"/>
    <property type="molecule type" value="Genomic_DNA"/>
</dbReference>
<keyword evidence="8" id="KW-1185">Reference proteome</keyword>
<sequence>MLDPEGNTTKRSLELLGYNNVNQVRVGKKIFLEIDGSSKEQVIEDVDKMCRKLLANPVIHNYEIRVD</sequence>
<dbReference type="GO" id="GO:0009152">
    <property type="term" value="P:purine ribonucleotide biosynthetic process"/>
    <property type="evidence" value="ECO:0007669"/>
    <property type="project" value="UniProtKB-UniRule"/>
</dbReference>
<evidence type="ECO:0000313" key="7">
    <source>
        <dbReference type="EMBL" id="OUJ18172.1"/>
    </source>
</evidence>
<evidence type="ECO:0000256" key="3">
    <source>
        <dbReference type="ARBA" id="ARBA00022741"/>
    </source>
</evidence>
<dbReference type="NCBIfam" id="NF004630">
    <property type="entry name" value="PRK05974.1"/>
    <property type="match status" value="1"/>
</dbReference>
<evidence type="ECO:0000256" key="6">
    <source>
        <dbReference type="NCBIfam" id="TIGR00302"/>
    </source>
</evidence>
<dbReference type="OrthoDB" id="56303at2157"/>
<dbReference type="NCBIfam" id="TIGR00302">
    <property type="entry name" value="phosphoribosylformylglycinamidine synthase subunit PurS"/>
    <property type="match status" value="1"/>
</dbReference>
<dbReference type="GO" id="GO:0004642">
    <property type="term" value="F:phosphoribosylformylglycinamidine synthase activity"/>
    <property type="evidence" value="ECO:0007669"/>
    <property type="project" value="UniProtKB-UniRule"/>
</dbReference>
<dbReference type="PANTHER" id="PTHR34696">
    <property type="entry name" value="PHOSPHORIBOSYLFORMYLGLYCINAMIDINE SYNTHASE SUBUNIT PURS"/>
    <property type="match status" value="1"/>
</dbReference>
<evidence type="ECO:0000256" key="4">
    <source>
        <dbReference type="ARBA" id="ARBA00022755"/>
    </source>
</evidence>
<proteinExistence type="predicted"/>
<evidence type="ECO:0000313" key="8">
    <source>
        <dbReference type="Proteomes" id="UP000195137"/>
    </source>
</evidence>
<organism evidence="7 8">
    <name type="scientific">Methanonatronarchaeum thermophilum</name>
    <dbReference type="NCBI Taxonomy" id="1927129"/>
    <lineage>
        <taxon>Archaea</taxon>
        <taxon>Methanobacteriati</taxon>
        <taxon>Methanobacteriota</taxon>
        <taxon>Methanonatronarchaeia</taxon>
        <taxon>Methanonatronarchaeales</taxon>
        <taxon>Methanonatronarchaeaceae</taxon>
        <taxon>Methanonatronarchaeum</taxon>
    </lineage>
</organism>
<dbReference type="Gene3D" id="3.30.1280.10">
    <property type="entry name" value="Phosphoribosylformylglycinamidine synthase subunit PurS"/>
    <property type="match status" value="1"/>
</dbReference>
<dbReference type="Proteomes" id="UP000195137">
    <property type="component" value="Unassembled WGS sequence"/>
</dbReference>
<dbReference type="AlphaFoldDB" id="A0A1Y3G9Q3"/>
<dbReference type="GO" id="GO:0005524">
    <property type="term" value="F:ATP binding"/>
    <property type="evidence" value="ECO:0007669"/>
    <property type="project" value="UniProtKB-KW"/>
</dbReference>
<keyword evidence="1" id="KW-0963">Cytoplasm</keyword>